<keyword evidence="1" id="KW-1133">Transmembrane helix</keyword>
<feature type="transmembrane region" description="Helical" evidence="1">
    <location>
        <begin position="6"/>
        <end position="27"/>
    </location>
</feature>
<feature type="transmembrane region" description="Helical" evidence="1">
    <location>
        <begin position="39"/>
        <end position="60"/>
    </location>
</feature>
<evidence type="ECO:0000256" key="1">
    <source>
        <dbReference type="SAM" id="Phobius"/>
    </source>
</evidence>
<reference evidence="3" key="1">
    <citation type="submission" date="2024-04" db="EMBL/GenBank/DDBJ databases">
        <authorList>
            <person name="Shaw F."/>
            <person name="Minotto A."/>
        </authorList>
    </citation>
    <scope>NUCLEOTIDE SEQUENCE [LARGE SCALE GENOMIC DNA]</scope>
</reference>
<dbReference type="Proteomes" id="UP001497453">
    <property type="component" value="Chromosome 5"/>
</dbReference>
<protein>
    <submittedName>
        <fullName evidence="2">Uncharacterized protein</fullName>
    </submittedName>
</protein>
<keyword evidence="3" id="KW-1185">Reference proteome</keyword>
<accession>A0ABP1DLB8</accession>
<proteinExistence type="predicted"/>
<evidence type="ECO:0000313" key="2">
    <source>
        <dbReference type="EMBL" id="CAL1708605.1"/>
    </source>
</evidence>
<organism evidence="2 3">
    <name type="scientific">Somion occarium</name>
    <dbReference type="NCBI Taxonomy" id="3059160"/>
    <lineage>
        <taxon>Eukaryota</taxon>
        <taxon>Fungi</taxon>
        <taxon>Dikarya</taxon>
        <taxon>Basidiomycota</taxon>
        <taxon>Agaricomycotina</taxon>
        <taxon>Agaricomycetes</taxon>
        <taxon>Polyporales</taxon>
        <taxon>Cerrenaceae</taxon>
        <taxon>Somion</taxon>
    </lineage>
</organism>
<evidence type="ECO:0000313" key="3">
    <source>
        <dbReference type="Proteomes" id="UP001497453"/>
    </source>
</evidence>
<name>A0ABP1DLB8_9APHY</name>
<sequence length="334" mass="37481">MTLISVSVDTFIYTSVAVATPLVYFLRRQSSNPDAPLRQTLNVLVLLHTLYVLYVLTVLWPPNLFQRLNIPLTMPSDSIRYLILQKAGLEQDATLPKALESLLTRLSSFDMRTLYVRFGQTVLQDCEHCTTFDEYSLYALPWPLLEYIREAAVIGLLTIQGSGRERWRTYGVAAVVIAAILEGYWVASATIQVPRNGLGVYMLHDNLWLLRQLLFLVLPIVIHLLPASPPESDPVNTLHTTRNTLELTLTRLTSLRYLRGAVMRDPTLRASATKWWSGQKVAGVWIREDDAVQKTAQKLGYGFVGSDEEAKLRTSARATTGAIASGLGISYRRT</sequence>
<keyword evidence="1" id="KW-0812">Transmembrane</keyword>
<gene>
    <name evidence="2" type="ORF">GFSPODELE1_LOCUS6929</name>
</gene>
<dbReference type="PANTHER" id="PTHR39470:SF1">
    <property type="entry name" value="CHORISMATE SYNTHASE PROTEIN"/>
    <property type="match status" value="1"/>
</dbReference>
<dbReference type="EMBL" id="OZ037948">
    <property type="protein sequence ID" value="CAL1708605.1"/>
    <property type="molecule type" value="Genomic_DNA"/>
</dbReference>
<dbReference type="PANTHER" id="PTHR39470">
    <property type="entry name" value="CHROMOSOME 10, WHOLE GENOME SHOTGUN SEQUENCE"/>
    <property type="match status" value="1"/>
</dbReference>
<keyword evidence="1" id="KW-0472">Membrane</keyword>